<evidence type="ECO:0000313" key="3">
    <source>
        <dbReference type="Proteomes" id="UP001321492"/>
    </source>
</evidence>
<protein>
    <submittedName>
        <fullName evidence="2">DUF3775 domain-containing protein</fullName>
    </submittedName>
</protein>
<name>A0ABT7AD57_9HYPH</name>
<feature type="region of interest" description="Disordered" evidence="1">
    <location>
        <begin position="23"/>
        <end position="47"/>
    </location>
</feature>
<reference evidence="2 3" key="1">
    <citation type="submission" date="2023-05" db="EMBL/GenBank/DDBJ databases">
        <title>Chelatococcus sp. nov., a moderately thermophilic bacterium isolated from hot spring microbial mat.</title>
        <authorList>
            <person name="Hu C.-J."/>
            <person name="Li W.-J."/>
        </authorList>
    </citation>
    <scope>NUCLEOTIDE SEQUENCE [LARGE SCALE GENOMIC DNA]</scope>
    <source>
        <strain evidence="2 3">SYSU G07232</strain>
    </source>
</reference>
<proteinExistence type="predicted"/>
<organism evidence="2 3">
    <name type="scientific">Chelatococcus albus</name>
    <dbReference type="NCBI Taxonomy" id="3047466"/>
    <lineage>
        <taxon>Bacteria</taxon>
        <taxon>Pseudomonadati</taxon>
        <taxon>Pseudomonadota</taxon>
        <taxon>Alphaproteobacteria</taxon>
        <taxon>Hyphomicrobiales</taxon>
        <taxon>Chelatococcaceae</taxon>
        <taxon>Chelatococcus</taxon>
    </lineage>
</organism>
<sequence>MLTIPLDTLAFIIAKAREYGVEVSPVDEDTGSNPTDDGSLDILEATPDNPSRRELLGAIRALNEDELVELLALTWLGRGDYAAEEWPAALEQARERRDRREPDYLAGTPLLADYLEEALSQLGYALEDLEVP</sequence>
<dbReference type="EMBL" id="JASJEV010000001">
    <property type="protein sequence ID" value="MDJ1157000.1"/>
    <property type="molecule type" value="Genomic_DNA"/>
</dbReference>
<evidence type="ECO:0000256" key="1">
    <source>
        <dbReference type="SAM" id="MobiDB-lite"/>
    </source>
</evidence>
<gene>
    <name evidence="2" type="ORF">QNA08_01930</name>
</gene>
<keyword evidence="3" id="KW-1185">Reference proteome</keyword>
<evidence type="ECO:0000313" key="2">
    <source>
        <dbReference type="EMBL" id="MDJ1157000.1"/>
    </source>
</evidence>
<dbReference type="InterPro" id="IPR022254">
    <property type="entry name" value="DUF3775"/>
</dbReference>
<accession>A0ABT7AD57</accession>
<dbReference type="Proteomes" id="UP001321492">
    <property type="component" value="Unassembled WGS sequence"/>
</dbReference>
<dbReference type="Pfam" id="PF12616">
    <property type="entry name" value="DUF3775"/>
    <property type="match status" value="1"/>
</dbReference>
<comment type="caution">
    <text evidence="2">The sequence shown here is derived from an EMBL/GenBank/DDBJ whole genome shotgun (WGS) entry which is preliminary data.</text>
</comment>
<dbReference type="RefSeq" id="WP_283738987.1">
    <property type="nucleotide sequence ID" value="NZ_JASJEV010000001.1"/>
</dbReference>